<sequence>MPPKKRTRITKSTESIPSLATMHRFWEIEELISLVYEELDMCDRDDSSADMLSLVLTRKKNFASGLAHIWRRPALPQLVRLCHHLVDAATSPILAKGGWDRLLLYSRHIRILNTSRTLARHRGVTYYHFHDVLIQAGQRHVDLFPMLQQLTFDVDSEISFATLSAALRITLRTLCVQFYPAPSMASVWDEGFMLLCSGLKYKCPRLVRLEVPILPPHADAVLLRTLVEATSNVRCFSLGSRHSAIMIKPMQILEISTMYPALEDLSVWSVPASGDKQQEPCTLPVMSFPCLRRVAIGLSEKTAALVALRACTSSLQEVIINIDCSCHPRFRGTHGSLASQPPPVPNTFSQVLSEIVRAISALPCPDLLSLTITFSHPEVNLVLQPLEPVPYCIFHPLTRFSKLQTFKLSLNLGPTADNRSLDITDEDMVLLAAAWPELRHLGVTWVQGSHEGSGILNPNRLTFGGTLAPLAQGCPKLETIHISFLNAMPPIPIPYPRPCANLKEIRVDKGRLWDVLEKGRFLLAVWPNADFGWEPDEGDLEVWKPLGKMLERLRNGGRLTRAVMRVEFPRTLYIH</sequence>
<dbReference type="Proteomes" id="UP000030653">
    <property type="component" value="Unassembled WGS sequence"/>
</dbReference>
<evidence type="ECO:0008006" key="3">
    <source>
        <dbReference type="Google" id="ProtNLM"/>
    </source>
</evidence>
<keyword evidence="2" id="KW-1185">Reference proteome</keyword>
<dbReference type="RefSeq" id="XP_040630322.1">
    <property type="nucleotide sequence ID" value="XM_040771044.1"/>
</dbReference>
<dbReference type="GeneID" id="63686106"/>
<gene>
    <name evidence="1" type="ORF">DACRYDRAFT_14568</name>
</gene>
<evidence type="ECO:0000313" key="2">
    <source>
        <dbReference type="Proteomes" id="UP000030653"/>
    </source>
</evidence>
<proteinExistence type="predicted"/>
<dbReference type="InterPro" id="IPR032675">
    <property type="entry name" value="LRR_dom_sf"/>
</dbReference>
<organism evidence="1 2">
    <name type="scientific">Dacryopinax primogenitus (strain DJM 731)</name>
    <name type="common">Brown rot fungus</name>
    <dbReference type="NCBI Taxonomy" id="1858805"/>
    <lineage>
        <taxon>Eukaryota</taxon>
        <taxon>Fungi</taxon>
        <taxon>Dikarya</taxon>
        <taxon>Basidiomycota</taxon>
        <taxon>Agaricomycotina</taxon>
        <taxon>Dacrymycetes</taxon>
        <taxon>Dacrymycetales</taxon>
        <taxon>Dacrymycetaceae</taxon>
        <taxon>Dacryopinax</taxon>
    </lineage>
</organism>
<accession>M5GEN6</accession>
<dbReference type="HOGENOM" id="CLU_520759_0_0_1"/>
<dbReference type="EMBL" id="JH795859">
    <property type="protein sequence ID" value="EJU03428.1"/>
    <property type="molecule type" value="Genomic_DNA"/>
</dbReference>
<name>M5GEN6_DACPD</name>
<dbReference type="Gene3D" id="3.80.10.10">
    <property type="entry name" value="Ribonuclease Inhibitor"/>
    <property type="match status" value="1"/>
</dbReference>
<reference evidence="1 2" key="1">
    <citation type="journal article" date="2012" name="Science">
        <title>The Paleozoic origin of enzymatic lignin decomposition reconstructed from 31 fungal genomes.</title>
        <authorList>
            <person name="Floudas D."/>
            <person name="Binder M."/>
            <person name="Riley R."/>
            <person name="Barry K."/>
            <person name="Blanchette R.A."/>
            <person name="Henrissat B."/>
            <person name="Martinez A.T."/>
            <person name="Otillar R."/>
            <person name="Spatafora J.W."/>
            <person name="Yadav J.S."/>
            <person name="Aerts A."/>
            <person name="Benoit I."/>
            <person name="Boyd A."/>
            <person name="Carlson A."/>
            <person name="Copeland A."/>
            <person name="Coutinho P.M."/>
            <person name="de Vries R.P."/>
            <person name="Ferreira P."/>
            <person name="Findley K."/>
            <person name="Foster B."/>
            <person name="Gaskell J."/>
            <person name="Glotzer D."/>
            <person name="Gorecki P."/>
            <person name="Heitman J."/>
            <person name="Hesse C."/>
            <person name="Hori C."/>
            <person name="Igarashi K."/>
            <person name="Jurgens J.A."/>
            <person name="Kallen N."/>
            <person name="Kersten P."/>
            <person name="Kohler A."/>
            <person name="Kuees U."/>
            <person name="Kumar T.K.A."/>
            <person name="Kuo A."/>
            <person name="LaButti K."/>
            <person name="Larrondo L.F."/>
            <person name="Lindquist E."/>
            <person name="Ling A."/>
            <person name="Lombard V."/>
            <person name="Lucas S."/>
            <person name="Lundell T."/>
            <person name="Martin R."/>
            <person name="McLaughlin D.J."/>
            <person name="Morgenstern I."/>
            <person name="Morin E."/>
            <person name="Murat C."/>
            <person name="Nagy L.G."/>
            <person name="Nolan M."/>
            <person name="Ohm R.A."/>
            <person name="Patyshakuliyeva A."/>
            <person name="Rokas A."/>
            <person name="Ruiz-Duenas F.J."/>
            <person name="Sabat G."/>
            <person name="Salamov A."/>
            <person name="Samejima M."/>
            <person name="Schmutz J."/>
            <person name="Slot J.C."/>
            <person name="St John F."/>
            <person name="Stenlid J."/>
            <person name="Sun H."/>
            <person name="Sun S."/>
            <person name="Syed K."/>
            <person name="Tsang A."/>
            <person name="Wiebenga A."/>
            <person name="Young D."/>
            <person name="Pisabarro A."/>
            <person name="Eastwood D.C."/>
            <person name="Martin F."/>
            <person name="Cullen D."/>
            <person name="Grigoriev I.V."/>
            <person name="Hibbett D.S."/>
        </authorList>
    </citation>
    <scope>NUCLEOTIDE SEQUENCE [LARGE SCALE GENOMIC DNA]</scope>
    <source>
        <strain evidence="1 2">DJM-731 SS1</strain>
    </source>
</reference>
<dbReference type="OrthoDB" id="3543113at2759"/>
<dbReference type="AlphaFoldDB" id="M5GEN6"/>
<protein>
    <recommendedName>
        <fullName evidence="3">F-box domain-containing protein</fullName>
    </recommendedName>
</protein>
<evidence type="ECO:0000313" key="1">
    <source>
        <dbReference type="EMBL" id="EJU03428.1"/>
    </source>
</evidence>